<evidence type="ECO:0000256" key="1">
    <source>
        <dbReference type="SAM" id="Phobius"/>
    </source>
</evidence>
<dbReference type="AlphaFoldDB" id="A0A1Q9CDD3"/>
<dbReference type="EMBL" id="LSRX01001330">
    <property type="protein sequence ID" value="OLP80943.1"/>
    <property type="molecule type" value="Genomic_DNA"/>
</dbReference>
<feature type="transmembrane region" description="Helical" evidence="1">
    <location>
        <begin position="94"/>
        <end position="111"/>
    </location>
</feature>
<reference evidence="2 3" key="1">
    <citation type="submission" date="2016-02" db="EMBL/GenBank/DDBJ databases">
        <title>Genome analysis of coral dinoflagellate symbionts highlights evolutionary adaptations to a symbiotic lifestyle.</title>
        <authorList>
            <person name="Aranda M."/>
            <person name="Li Y."/>
            <person name="Liew Y.J."/>
            <person name="Baumgarten S."/>
            <person name="Simakov O."/>
            <person name="Wilson M."/>
            <person name="Piel J."/>
            <person name="Ashoor H."/>
            <person name="Bougouffa S."/>
            <person name="Bajic V.B."/>
            <person name="Ryu T."/>
            <person name="Ravasi T."/>
            <person name="Bayer T."/>
            <person name="Micklem G."/>
            <person name="Kim H."/>
            <person name="Bhak J."/>
            <person name="Lajeunesse T.C."/>
            <person name="Voolstra C.R."/>
        </authorList>
    </citation>
    <scope>NUCLEOTIDE SEQUENCE [LARGE SCALE GENOMIC DNA]</scope>
    <source>
        <strain evidence="2 3">CCMP2467</strain>
    </source>
</reference>
<keyword evidence="1" id="KW-0472">Membrane</keyword>
<dbReference type="OrthoDB" id="424724at2759"/>
<protein>
    <submittedName>
        <fullName evidence="2">Uncharacterized protein</fullName>
    </submittedName>
</protein>
<proteinExistence type="predicted"/>
<sequence>MDGPGYFFGSAAALALFAWHWHLTKEQVVTWLSLCSFGRKAETNPGALRVEEELGRVRSKMCLMFVCACIHAVMVLLLKSAVEFMCEPGVSSGIWLLCLSMVYVTYSAVVGEQLSLTPRRLHAVRVSLILVHVAAIVAISRGSKDTFLGQIGLIIGSQILHSMLFSANAATVSSSVLHTALYIWATAQVHGCSAVDLWLLVSHLSLQVLVCNMVPFMLEQTLRECIEASFQSQDSDSLIDGFRQMLKGICDGELLLDGDFKICGSAPCLQRLLSSREDFAGRSFRELIVDDEARRTFDRFLAKAALPKEATPGCLRVPLKTASTQIVSVDMFHVPLPHNLYGMNTIHHLLALTEDVHAMVQPEADPATQNVWESRRPVACAPASAASTDTHVECYEELTEMTLLLNTSTELMDIEEAHLRFVRRTDDSKVRMGMPTLKRFARPLDWAGLEAALRGYARQAEKQVFPGLMLRLPGESRKHLLSRLRRKFENEEAAVEVVQELEGATMTLHLRDQLLAPCPAASCSVVDKEQTSRKRFDNVGTRIAGGRSLVVSSPFERQKHDPVYLYLHMMDFQGPPSERPRMDGLEEAEQLGSCVAAGITEVFLPSSFFAVFKCPWPGRHGLQMVTDPTGDLLKEVGRLSQREFHQNIGWGRHVRGKNFALTKDNMFAGFAQAWAEGDGLWVEKLAIEVSFRRGGFCRTLLGMLARRATTATGMFRLASLRKSEAAWACLGFKTVGHDAEGLKVMQCSISVFVQGSAPQQEQLLTSSQQHQASASRADDLEQVLLQSQSRCEDLDQRGVALPRQCENLEHVLAQSRRDVEGTDNLFKDWLIHGISFTCVGAQKTQAGLPAPVIAGLLQCPIARVVDFMHLHLHSRGATLEDGSTEPRNNAAANTIKEYRNLRLRLQVEDTTIFGAHILRVNLSDGSGSKPDWLCQGDKRFPSQVGSVLTFFFPWPPGAPLKLEINLAAGDGVYSGGTASPRARPRGAIMSADRSVSVLYDTCTLIQEITGVWREMPCVIPESSGSANRERLAALFVETLGEDAKPSAPAGVESSGGVQLPDARLMRRSPWLWHRWPLSAGFTLSTIMGLRSCSFSATLGSSANPSQRARRFNAAHLAADVQRIFIDGDCICESFYPYMQTLANRSKLAVFVAVKGDKRILKDRIRRRLLASGIDESQLLLVPTRTGAENAADVVLTYLYGRYAGTKNYLVSDDRKWFEEVVRAEPWRTTIWITSDRFQQP</sequence>
<evidence type="ECO:0000313" key="2">
    <source>
        <dbReference type="EMBL" id="OLP80943.1"/>
    </source>
</evidence>
<comment type="caution">
    <text evidence="2">The sequence shown here is derived from an EMBL/GenBank/DDBJ whole genome shotgun (WGS) entry which is preliminary data.</text>
</comment>
<organism evidence="2 3">
    <name type="scientific">Symbiodinium microadriaticum</name>
    <name type="common">Dinoflagellate</name>
    <name type="synonym">Zooxanthella microadriatica</name>
    <dbReference type="NCBI Taxonomy" id="2951"/>
    <lineage>
        <taxon>Eukaryota</taxon>
        <taxon>Sar</taxon>
        <taxon>Alveolata</taxon>
        <taxon>Dinophyceae</taxon>
        <taxon>Suessiales</taxon>
        <taxon>Symbiodiniaceae</taxon>
        <taxon>Symbiodinium</taxon>
    </lineage>
</organism>
<accession>A0A1Q9CDD3</accession>
<feature type="transmembrane region" description="Helical" evidence="1">
    <location>
        <begin position="62"/>
        <end position="82"/>
    </location>
</feature>
<feature type="transmembrane region" description="Helical" evidence="1">
    <location>
        <begin position="6"/>
        <end position="23"/>
    </location>
</feature>
<dbReference type="Proteomes" id="UP000186817">
    <property type="component" value="Unassembled WGS sequence"/>
</dbReference>
<keyword evidence="1" id="KW-0812">Transmembrane</keyword>
<gene>
    <name evidence="2" type="ORF">AK812_SmicGene38577</name>
</gene>
<keyword evidence="3" id="KW-1185">Reference proteome</keyword>
<keyword evidence="1" id="KW-1133">Transmembrane helix</keyword>
<evidence type="ECO:0000313" key="3">
    <source>
        <dbReference type="Proteomes" id="UP000186817"/>
    </source>
</evidence>
<feature type="transmembrane region" description="Helical" evidence="1">
    <location>
        <begin position="123"/>
        <end position="143"/>
    </location>
</feature>
<name>A0A1Q9CDD3_SYMMI</name>